<protein>
    <recommendedName>
        <fullName evidence="4">Hemerythrin-like domain-containing protein</fullName>
    </recommendedName>
</protein>
<dbReference type="RefSeq" id="WP_183400611.1">
    <property type="nucleotide sequence ID" value="NZ_JACIDS010000005.1"/>
</dbReference>
<name>A0A840ARG7_9HYPH</name>
<dbReference type="Gene3D" id="1.20.120.520">
    <property type="entry name" value="nmb1532 protein domain like"/>
    <property type="match status" value="1"/>
</dbReference>
<feature type="compositionally biased region" description="Basic and acidic residues" evidence="1">
    <location>
        <begin position="188"/>
        <end position="203"/>
    </location>
</feature>
<comment type="caution">
    <text evidence="2">The sequence shown here is derived from an EMBL/GenBank/DDBJ whole genome shotgun (WGS) entry which is preliminary data.</text>
</comment>
<keyword evidence="3" id="KW-1185">Reference proteome</keyword>
<dbReference type="Proteomes" id="UP000553963">
    <property type="component" value="Unassembled WGS sequence"/>
</dbReference>
<accession>A0A840ARG7</accession>
<evidence type="ECO:0000313" key="2">
    <source>
        <dbReference type="EMBL" id="MBB3932960.1"/>
    </source>
</evidence>
<dbReference type="AlphaFoldDB" id="A0A840ARG7"/>
<dbReference type="EMBL" id="JACIDS010000005">
    <property type="protein sequence ID" value="MBB3932960.1"/>
    <property type="molecule type" value="Genomic_DNA"/>
</dbReference>
<reference evidence="2 3" key="1">
    <citation type="submission" date="2020-08" db="EMBL/GenBank/DDBJ databases">
        <title>Genomic Encyclopedia of Type Strains, Phase IV (KMG-IV): sequencing the most valuable type-strain genomes for metagenomic binning, comparative biology and taxonomic classification.</title>
        <authorList>
            <person name="Goeker M."/>
        </authorList>
    </citation>
    <scope>NUCLEOTIDE SEQUENCE [LARGE SCALE GENOMIC DNA]</scope>
    <source>
        <strain evidence="2 3">DSM 25966</strain>
    </source>
</reference>
<gene>
    <name evidence="2" type="ORF">GGR25_004024</name>
</gene>
<evidence type="ECO:0000256" key="1">
    <source>
        <dbReference type="SAM" id="MobiDB-lite"/>
    </source>
</evidence>
<proteinExistence type="predicted"/>
<sequence length="227" mass="24768">MIWITPDLYGPGQRALRIALARFVDRLETASAEAESVPALACAWTTVIELVEAQGSSEAACLHPMLRLRAPAFAERLDRQHGRLERSAGAISRVLASLRDIETDAARQKAIRETCRLAATFLADCEQHQREERQGALPVLLDAFPPPALHAAARALAATAPSIEDGQDHQRADPSAGSNFFAHARRSLERAARGARPSVEHRAHVTRAPRRDRRPVTGVTDGRDGTK</sequence>
<organism evidence="2 3">
    <name type="scientific">Kaistia hirudinis</name>
    <dbReference type="NCBI Taxonomy" id="1293440"/>
    <lineage>
        <taxon>Bacteria</taxon>
        <taxon>Pseudomonadati</taxon>
        <taxon>Pseudomonadota</taxon>
        <taxon>Alphaproteobacteria</taxon>
        <taxon>Hyphomicrobiales</taxon>
        <taxon>Kaistiaceae</taxon>
        <taxon>Kaistia</taxon>
    </lineage>
</organism>
<evidence type="ECO:0000313" key="3">
    <source>
        <dbReference type="Proteomes" id="UP000553963"/>
    </source>
</evidence>
<feature type="region of interest" description="Disordered" evidence="1">
    <location>
        <begin position="188"/>
        <end position="227"/>
    </location>
</feature>
<feature type="compositionally biased region" description="Basic residues" evidence="1">
    <location>
        <begin position="204"/>
        <end position="213"/>
    </location>
</feature>
<evidence type="ECO:0008006" key="4">
    <source>
        <dbReference type="Google" id="ProtNLM"/>
    </source>
</evidence>